<reference evidence="1" key="1">
    <citation type="submission" date="2021-09" db="EMBL/GenBank/DDBJ databases">
        <authorList>
            <person name="Martin H S."/>
        </authorList>
    </citation>
    <scope>NUCLEOTIDE SEQUENCE</scope>
</reference>
<dbReference type="Proteomes" id="UP000789524">
    <property type="component" value="Unassembled WGS sequence"/>
</dbReference>
<dbReference type="EMBL" id="CAKASE010000051">
    <property type="protein sequence ID" value="CAG9564465.1"/>
    <property type="molecule type" value="Genomic_DNA"/>
</dbReference>
<comment type="caution">
    <text evidence="1">The sequence shown here is derived from an EMBL/GenBank/DDBJ whole genome shotgun (WGS) entry which is preliminary data.</text>
</comment>
<proteinExistence type="predicted"/>
<dbReference type="AlphaFoldDB" id="A0A8J2QKM7"/>
<sequence length="304" mass="34946">MHDTYVKTSSKRTLYDMFLEYSPQVIRGRFTCVGLGFELIQKWRALDKEFPGFADSIGVFSCEEAVVDVLDYVGSGDTPESVLQAEKEHVMVGAHVFIDGRPGVILADPGYHVARIVTVMSDRAYPHTGWFIQSEEPCLKEYEYSYSPHNTNYVEWHERVTRGDEVKLQTSLVFVAQPFLDSIDVTEKRNLVYNFRSLLSRNSKGELTAGVYFPVGARFKDATFTLFLADGGQKRRTKYKFSAFTEPYNITQSMLEDIEKCSVRMRYKKRELLKIIIKIARVLSDQSFIDQVLEINDEICRMSL</sequence>
<organism evidence="1 2">
    <name type="scientific">Danaus chrysippus</name>
    <name type="common">African queen</name>
    <dbReference type="NCBI Taxonomy" id="151541"/>
    <lineage>
        <taxon>Eukaryota</taxon>
        <taxon>Metazoa</taxon>
        <taxon>Ecdysozoa</taxon>
        <taxon>Arthropoda</taxon>
        <taxon>Hexapoda</taxon>
        <taxon>Insecta</taxon>
        <taxon>Pterygota</taxon>
        <taxon>Neoptera</taxon>
        <taxon>Endopterygota</taxon>
        <taxon>Lepidoptera</taxon>
        <taxon>Glossata</taxon>
        <taxon>Ditrysia</taxon>
        <taxon>Papilionoidea</taxon>
        <taxon>Nymphalidae</taxon>
        <taxon>Danainae</taxon>
        <taxon>Danaini</taxon>
        <taxon>Danaina</taxon>
        <taxon>Danaus</taxon>
        <taxon>Anosia</taxon>
    </lineage>
</organism>
<protein>
    <submittedName>
        <fullName evidence="1">(African queen) hypothetical protein</fullName>
    </submittedName>
</protein>
<evidence type="ECO:0000313" key="1">
    <source>
        <dbReference type="EMBL" id="CAG9564465.1"/>
    </source>
</evidence>
<keyword evidence="2" id="KW-1185">Reference proteome</keyword>
<dbReference type="OrthoDB" id="7458733at2759"/>
<gene>
    <name evidence="1" type="ORF">DCHRY22_LOCUS5459</name>
</gene>
<accession>A0A8J2QKM7</accession>
<name>A0A8J2QKM7_9NEOP</name>
<evidence type="ECO:0000313" key="2">
    <source>
        <dbReference type="Proteomes" id="UP000789524"/>
    </source>
</evidence>